<evidence type="ECO:0000313" key="2">
    <source>
        <dbReference type="EMBL" id="MBP1920674.1"/>
    </source>
</evidence>
<protein>
    <recommendedName>
        <fullName evidence="4">Lipoprotein</fullName>
    </recommendedName>
</protein>
<keyword evidence="1" id="KW-0732">Signal</keyword>
<evidence type="ECO:0008006" key="4">
    <source>
        <dbReference type="Google" id="ProtNLM"/>
    </source>
</evidence>
<name>A0ABS4G7Z8_9CLOT</name>
<reference evidence="2 3" key="1">
    <citation type="submission" date="2021-03" db="EMBL/GenBank/DDBJ databases">
        <title>Genomic Encyclopedia of Type Strains, Phase IV (KMG-IV): sequencing the most valuable type-strain genomes for metagenomic binning, comparative biology and taxonomic classification.</title>
        <authorList>
            <person name="Goeker M."/>
        </authorList>
    </citation>
    <scope>NUCLEOTIDE SEQUENCE [LARGE SCALE GENOMIC DNA]</scope>
    <source>
        <strain evidence="2 3">DSM 6139</strain>
    </source>
</reference>
<dbReference type="RefSeq" id="WP_209460836.1">
    <property type="nucleotide sequence ID" value="NZ_JAGGKC010000036.1"/>
</dbReference>
<dbReference type="PROSITE" id="PS51257">
    <property type="entry name" value="PROKAR_LIPOPROTEIN"/>
    <property type="match status" value="1"/>
</dbReference>
<sequence length="161" mass="17732">MKGMIKALVIAMALLIVSGCSFGKDEKNPVLEQPAFDIIGDQGINTKAALSELQGEYSGKLWFKEHENSLYSSDSYSCTGWIDGNVLKLSWEMDGKSFGLGKGIEFQLQDGIMTSREEPEPKLICAVKLYPSGHMVDGLAIIKIDDGKVDSEVMVHFQLIR</sequence>
<gene>
    <name evidence="2" type="ORF">J2Z34_003189</name>
</gene>
<comment type="caution">
    <text evidence="2">The sequence shown here is derived from an EMBL/GenBank/DDBJ whole genome shotgun (WGS) entry which is preliminary data.</text>
</comment>
<feature type="chain" id="PRO_5047132901" description="Lipoprotein" evidence="1">
    <location>
        <begin position="24"/>
        <end position="161"/>
    </location>
</feature>
<dbReference type="Proteomes" id="UP001519271">
    <property type="component" value="Unassembled WGS sequence"/>
</dbReference>
<organism evidence="2 3">
    <name type="scientific">Youngiibacter multivorans</name>
    <dbReference type="NCBI Taxonomy" id="937251"/>
    <lineage>
        <taxon>Bacteria</taxon>
        <taxon>Bacillati</taxon>
        <taxon>Bacillota</taxon>
        <taxon>Clostridia</taxon>
        <taxon>Eubacteriales</taxon>
        <taxon>Clostridiaceae</taxon>
        <taxon>Youngiibacter</taxon>
    </lineage>
</organism>
<evidence type="ECO:0000256" key="1">
    <source>
        <dbReference type="SAM" id="SignalP"/>
    </source>
</evidence>
<keyword evidence="3" id="KW-1185">Reference proteome</keyword>
<proteinExistence type="predicted"/>
<evidence type="ECO:0000313" key="3">
    <source>
        <dbReference type="Proteomes" id="UP001519271"/>
    </source>
</evidence>
<dbReference type="EMBL" id="JAGGKC010000036">
    <property type="protein sequence ID" value="MBP1920674.1"/>
    <property type="molecule type" value="Genomic_DNA"/>
</dbReference>
<accession>A0ABS4G7Z8</accession>
<feature type="signal peptide" evidence="1">
    <location>
        <begin position="1"/>
        <end position="23"/>
    </location>
</feature>